<reference evidence="3" key="1">
    <citation type="submission" date="2017-08" db="EMBL/GenBank/DDBJ databases">
        <title>Draft Genome Sequence of Kocuria varians 80.</title>
        <authorList>
            <person name="Minaev M."/>
            <person name="Kurbakov K.A."/>
            <person name="Solodovnikova G.I."/>
            <person name="Kuznetsova O.A."/>
            <person name="Lisitsyn A.B."/>
        </authorList>
    </citation>
    <scope>NUCLEOTIDE SEQUENCE [LARGE SCALE GENOMIC DNA]</scope>
    <source>
        <strain evidence="3">80</strain>
    </source>
</reference>
<dbReference type="RefSeq" id="WP_055083897.1">
    <property type="nucleotide sequence ID" value="NZ_CP059343.1"/>
</dbReference>
<keyword evidence="1" id="KW-0812">Transmembrane</keyword>
<keyword evidence="1" id="KW-0472">Membrane</keyword>
<accession>A0A7D7PTW5</accession>
<evidence type="ECO:0000256" key="1">
    <source>
        <dbReference type="SAM" id="Phobius"/>
    </source>
</evidence>
<reference evidence="2 3" key="2">
    <citation type="submission" date="2020-07" db="EMBL/GenBank/DDBJ databases">
        <title>Genome of starter culture bacteria Kocuria salsicia reveals its technological properties and safety for usage in meat industry.</title>
        <authorList>
            <person name="Michael M."/>
            <person name="Konstantin K."/>
            <person name="Evgenii K."/>
            <person name="Galina S."/>
            <person name="Oksana K."/>
            <person name="Andrei L."/>
        </authorList>
    </citation>
    <scope>NUCLEOTIDE SEQUENCE [LARGE SCALE GENOMIC DNA]</scope>
    <source>
        <strain evidence="2 3">80</strain>
    </source>
</reference>
<evidence type="ECO:0000313" key="3">
    <source>
        <dbReference type="Proteomes" id="UP000216825"/>
    </source>
</evidence>
<feature type="transmembrane region" description="Helical" evidence="1">
    <location>
        <begin position="24"/>
        <end position="47"/>
    </location>
</feature>
<gene>
    <name evidence="2" type="ORF">CIB50_0002026</name>
</gene>
<dbReference type="AlphaFoldDB" id="A0A7D7PTW5"/>
<dbReference type="Proteomes" id="UP000216825">
    <property type="component" value="Chromosome"/>
</dbReference>
<keyword evidence="3" id="KW-1185">Reference proteome</keyword>
<proteinExistence type="predicted"/>
<evidence type="ECO:0000313" key="2">
    <source>
        <dbReference type="EMBL" id="QMS57292.1"/>
    </source>
</evidence>
<keyword evidence="1" id="KW-1133">Transmembrane helix</keyword>
<dbReference type="EMBL" id="CP059343">
    <property type="protein sequence ID" value="QMS57292.1"/>
    <property type="molecule type" value="Genomic_DNA"/>
</dbReference>
<sequence length="85" mass="8956">MSSLHLLSTATVLAAEEGHSVNESLHAMAPVFGGIAFVLFIVMLMAAMSFSSRGTAPEIGEYEDPSQLPADERAMLAGVGEPVRH</sequence>
<name>A0A7D7PTW5_KOCVA</name>
<dbReference type="KEGG" id="kvr:CIB50_0002026"/>
<protein>
    <submittedName>
        <fullName evidence="2">Uncharacterized protein</fullName>
    </submittedName>
</protein>
<organism evidence="2 3">
    <name type="scientific">Kocuria varians</name>
    <name type="common">Micrococcus varians</name>
    <dbReference type="NCBI Taxonomy" id="1272"/>
    <lineage>
        <taxon>Bacteria</taxon>
        <taxon>Bacillati</taxon>
        <taxon>Actinomycetota</taxon>
        <taxon>Actinomycetes</taxon>
        <taxon>Micrococcales</taxon>
        <taxon>Micrococcaceae</taxon>
        <taxon>Kocuria</taxon>
    </lineage>
</organism>